<feature type="compositionally biased region" description="Low complexity" evidence="1">
    <location>
        <begin position="26"/>
        <end position="48"/>
    </location>
</feature>
<feature type="region of interest" description="Disordered" evidence="1">
    <location>
        <begin position="26"/>
        <end position="81"/>
    </location>
</feature>
<gene>
    <name evidence="2" type="ORF">BS50DRAFT_579267</name>
</gene>
<sequence>MHVQSSIRTAPVANIRFHATLQAHPPLSACISPSSPSPASAPTWEAAPGENLCRSASAKPPKSHPARHVTIGQPPPLLSYP</sequence>
<accession>A0A2T2N4P5</accession>
<reference evidence="2 3" key="1">
    <citation type="journal article" date="2018" name="Front. Microbiol.">
        <title>Genome-Wide Analysis of Corynespora cassiicola Leaf Fall Disease Putative Effectors.</title>
        <authorList>
            <person name="Lopez D."/>
            <person name="Ribeiro S."/>
            <person name="Label P."/>
            <person name="Fumanal B."/>
            <person name="Venisse J.S."/>
            <person name="Kohler A."/>
            <person name="de Oliveira R.R."/>
            <person name="Labutti K."/>
            <person name="Lipzen A."/>
            <person name="Lail K."/>
            <person name="Bauer D."/>
            <person name="Ohm R.A."/>
            <person name="Barry K.W."/>
            <person name="Spatafora J."/>
            <person name="Grigoriev I.V."/>
            <person name="Martin F.M."/>
            <person name="Pujade-Renaud V."/>
        </authorList>
    </citation>
    <scope>NUCLEOTIDE SEQUENCE [LARGE SCALE GENOMIC DNA]</scope>
    <source>
        <strain evidence="2 3">Philippines</strain>
    </source>
</reference>
<dbReference type="EMBL" id="KZ678149">
    <property type="protein sequence ID" value="PSN60401.1"/>
    <property type="molecule type" value="Genomic_DNA"/>
</dbReference>
<dbReference type="Proteomes" id="UP000240883">
    <property type="component" value="Unassembled WGS sequence"/>
</dbReference>
<dbReference type="AlphaFoldDB" id="A0A2T2N4P5"/>
<organism evidence="2 3">
    <name type="scientific">Corynespora cassiicola Philippines</name>
    <dbReference type="NCBI Taxonomy" id="1448308"/>
    <lineage>
        <taxon>Eukaryota</taxon>
        <taxon>Fungi</taxon>
        <taxon>Dikarya</taxon>
        <taxon>Ascomycota</taxon>
        <taxon>Pezizomycotina</taxon>
        <taxon>Dothideomycetes</taxon>
        <taxon>Pleosporomycetidae</taxon>
        <taxon>Pleosporales</taxon>
        <taxon>Corynesporascaceae</taxon>
        <taxon>Corynespora</taxon>
    </lineage>
</organism>
<proteinExistence type="predicted"/>
<keyword evidence="3" id="KW-1185">Reference proteome</keyword>
<protein>
    <submittedName>
        <fullName evidence="2">Uncharacterized protein</fullName>
    </submittedName>
</protein>
<name>A0A2T2N4P5_CORCC</name>
<evidence type="ECO:0000313" key="2">
    <source>
        <dbReference type="EMBL" id="PSN60401.1"/>
    </source>
</evidence>
<evidence type="ECO:0000313" key="3">
    <source>
        <dbReference type="Proteomes" id="UP000240883"/>
    </source>
</evidence>
<evidence type="ECO:0000256" key="1">
    <source>
        <dbReference type="SAM" id="MobiDB-lite"/>
    </source>
</evidence>